<dbReference type="EMBL" id="JBHTIL010000006">
    <property type="protein sequence ID" value="MFD0928037.1"/>
    <property type="molecule type" value="Genomic_DNA"/>
</dbReference>
<dbReference type="Proteomes" id="UP001597068">
    <property type="component" value="Unassembled WGS sequence"/>
</dbReference>
<dbReference type="Pfam" id="PF26504">
    <property type="entry name" value="DUF8168_C"/>
    <property type="match status" value="1"/>
</dbReference>
<sequence>MTDAVAPLVVHFGGVVHPQSGSWRFYGPVNVRRDTTDLRIAVMNSTFSVRAVVKEPPEVGSDVAGFVSRLWYDTDAVVMSVLDALGFCLAAPLTIQLITGSIDGRDALIMGKPSMPDLSIADNDEVSGDQLGQYLGHAVTNAHVRHALADLRMAMGFTDDCFFYCYRAVESMRHHFLDDAQATDDGAARKKSWERLRAALDVDQATLEALHVQANARRHGGDTASEFRERHEAVGLTRGLLTKFVATLPAPPPMPEFDV</sequence>
<protein>
    <recommendedName>
        <fullName evidence="1">DUF8168 domain-containing protein</fullName>
    </recommendedName>
</protein>
<keyword evidence="3" id="KW-1185">Reference proteome</keyword>
<feature type="domain" description="DUF8168" evidence="1">
    <location>
        <begin position="141"/>
        <end position="246"/>
    </location>
</feature>
<evidence type="ECO:0000259" key="1">
    <source>
        <dbReference type="Pfam" id="PF26504"/>
    </source>
</evidence>
<evidence type="ECO:0000313" key="2">
    <source>
        <dbReference type="EMBL" id="MFD0928037.1"/>
    </source>
</evidence>
<organism evidence="2 3">
    <name type="scientific">Williamsia deligens</name>
    <dbReference type="NCBI Taxonomy" id="321325"/>
    <lineage>
        <taxon>Bacteria</taxon>
        <taxon>Bacillati</taxon>
        <taxon>Actinomycetota</taxon>
        <taxon>Actinomycetes</taxon>
        <taxon>Mycobacteriales</taxon>
        <taxon>Nocardiaceae</taxon>
        <taxon>Williamsia</taxon>
    </lineage>
</organism>
<comment type="caution">
    <text evidence="2">The sequence shown here is derived from an EMBL/GenBank/DDBJ whole genome shotgun (WGS) entry which is preliminary data.</text>
</comment>
<proteinExistence type="predicted"/>
<reference evidence="3" key="1">
    <citation type="journal article" date="2019" name="Int. J. Syst. Evol. Microbiol.">
        <title>The Global Catalogue of Microorganisms (GCM) 10K type strain sequencing project: providing services to taxonomists for standard genome sequencing and annotation.</title>
        <authorList>
            <consortium name="The Broad Institute Genomics Platform"/>
            <consortium name="The Broad Institute Genome Sequencing Center for Infectious Disease"/>
            <person name="Wu L."/>
            <person name="Ma J."/>
        </authorList>
    </citation>
    <scope>NUCLEOTIDE SEQUENCE [LARGE SCALE GENOMIC DNA]</scope>
    <source>
        <strain evidence="3">CCUG 50873</strain>
    </source>
</reference>
<dbReference type="InterPro" id="IPR059012">
    <property type="entry name" value="DUF8168_C"/>
</dbReference>
<name>A0ABW3GCE6_9NOCA</name>
<evidence type="ECO:0000313" key="3">
    <source>
        <dbReference type="Proteomes" id="UP001597068"/>
    </source>
</evidence>
<dbReference type="RefSeq" id="WP_253648473.1">
    <property type="nucleotide sequence ID" value="NZ_BAAAMO010000004.1"/>
</dbReference>
<accession>A0ABW3GCE6</accession>
<gene>
    <name evidence="2" type="ORF">ACFQ04_20040</name>
</gene>